<dbReference type="InParanoid" id="A0A409WRG1"/>
<evidence type="ECO:0000313" key="1">
    <source>
        <dbReference type="EMBL" id="PPQ81103.1"/>
    </source>
</evidence>
<dbReference type="AlphaFoldDB" id="A0A409WRG1"/>
<name>A0A409WRG1_PSICY</name>
<sequence>MAHNPFSLLAQEIIDLIVDEVARGTPSTYHDQSEKDILACALVDKAFYSRAQTCLVSNIHIRAGEGFEAYATPLLERIKNGPTDLSAPILRSLCCAIVADADADRTLNPRSPSRHPPHPTALDRVYAHLGDPFLEILRTISSPESKTQHFSLVAMSELSRIRPLPGDQGTSPFQKALSEACTAVNLKTLHLANLGNIPGSKIVDAFFLPCLEELTLNNLSLEETEVGEMTTGMLTHSGNSSLRTLAPELKRLEIRNISYLSLFRFLNLLSPPGPSSNSSFAFPRLNSLIISLLFDEQRFPIFGALSTIWSFMVTVSSTLTSLEIESYAYPIGPHVHRHFNSHSTRICLGRLPALRTFRLTICHDTCLDFLRKLLMDSVRNPTTIESFEIKLTLSAHDRQPIHSFTEHKYWTHLDTRLTEPMFEKLRRVRIIVVLFHSRAKSTSLQLSRGLAPGDWSEHSKIEEHWKSIFPKVAASLSLVVDVQDVYSQNTLEAYLYASRTDDGIVDCYGG</sequence>
<keyword evidence="2" id="KW-1185">Reference proteome</keyword>
<evidence type="ECO:0000313" key="2">
    <source>
        <dbReference type="Proteomes" id="UP000283269"/>
    </source>
</evidence>
<organism evidence="1 2">
    <name type="scientific">Psilocybe cyanescens</name>
    <dbReference type="NCBI Taxonomy" id="93625"/>
    <lineage>
        <taxon>Eukaryota</taxon>
        <taxon>Fungi</taxon>
        <taxon>Dikarya</taxon>
        <taxon>Basidiomycota</taxon>
        <taxon>Agaricomycotina</taxon>
        <taxon>Agaricomycetes</taxon>
        <taxon>Agaricomycetidae</taxon>
        <taxon>Agaricales</taxon>
        <taxon>Agaricineae</taxon>
        <taxon>Strophariaceae</taxon>
        <taxon>Psilocybe</taxon>
    </lineage>
</organism>
<dbReference type="OrthoDB" id="2745898at2759"/>
<gene>
    <name evidence="1" type="ORF">CVT25_014566</name>
</gene>
<proteinExistence type="predicted"/>
<protein>
    <recommendedName>
        <fullName evidence="3">F-box domain-containing protein</fullName>
    </recommendedName>
</protein>
<dbReference type="EMBL" id="NHYD01003284">
    <property type="protein sequence ID" value="PPQ81103.1"/>
    <property type="molecule type" value="Genomic_DNA"/>
</dbReference>
<reference evidence="1 2" key="1">
    <citation type="journal article" date="2018" name="Evol. Lett.">
        <title>Horizontal gene cluster transfer increased hallucinogenic mushroom diversity.</title>
        <authorList>
            <person name="Reynolds H.T."/>
            <person name="Vijayakumar V."/>
            <person name="Gluck-Thaler E."/>
            <person name="Korotkin H.B."/>
            <person name="Matheny P.B."/>
            <person name="Slot J.C."/>
        </authorList>
    </citation>
    <scope>NUCLEOTIDE SEQUENCE [LARGE SCALE GENOMIC DNA]</scope>
    <source>
        <strain evidence="1 2">2631</strain>
    </source>
</reference>
<dbReference type="Proteomes" id="UP000283269">
    <property type="component" value="Unassembled WGS sequence"/>
</dbReference>
<comment type="caution">
    <text evidence="1">The sequence shown here is derived from an EMBL/GenBank/DDBJ whole genome shotgun (WGS) entry which is preliminary data.</text>
</comment>
<evidence type="ECO:0008006" key="3">
    <source>
        <dbReference type="Google" id="ProtNLM"/>
    </source>
</evidence>
<accession>A0A409WRG1</accession>